<feature type="transmembrane region" description="Helical" evidence="7">
    <location>
        <begin position="211"/>
        <end position="231"/>
    </location>
</feature>
<feature type="transmembrane region" description="Helical" evidence="7">
    <location>
        <begin position="329"/>
        <end position="351"/>
    </location>
</feature>
<feature type="transmembrane region" description="Helical" evidence="7">
    <location>
        <begin position="49"/>
        <end position="72"/>
    </location>
</feature>
<dbReference type="AlphaFoldDB" id="A0AB39P170"/>
<dbReference type="GO" id="GO:0016020">
    <property type="term" value="C:membrane"/>
    <property type="evidence" value="ECO:0007669"/>
    <property type="project" value="UniProtKB-SubCell"/>
</dbReference>
<feature type="domain" description="Cation/H+ exchanger transmembrane" evidence="8">
    <location>
        <begin position="29"/>
        <end position="411"/>
    </location>
</feature>
<feature type="transmembrane region" description="Helical" evidence="7">
    <location>
        <begin position="392"/>
        <end position="412"/>
    </location>
</feature>
<dbReference type="GO" id="GO:1902600">
    <property type="term" value="P:proton transmembrane transport"/>
    <property type="evidence" value="ECO:0007669"/>
    <property type="project" value="InterPro"/>
</dbReference>
<dbReference type="EMBL" id="CP163435">
    <property type="protein sequence ID" value="XDQ24074.1"/>
    <property type="molecule type" value="Genomic_DNA"/>
</dbReference>
<dbReference type="Gene3D" id="1.20.1530.20">
    <property type="match status" value="1"/>
</dbReference>
<dbReference type="InterPro" id="IPR050794">
    <property type="entry name" value="CPA2_transporter"/>
</dbReference>
<dbReference type="InterPro" id="IPR006153">
    <property type="entry name" value="Cation/H_exchanger_TM"/>
</dbReference>
<keyword evidence="4 7" id="KW-1133">Transmembrane helix</keyword>
<evidence type="ECO:0000256" key="4">
    <source>
        <dbReference type="ARBA" id="ARBA00022989"/>
    </source>
</evidence>
<dbReference type="PANTHER" id="PTHR32468">
    <property type="entry name" value="CATION/H + ANTIPORTER"/>
    <property type="match status" value="1"/>
</dbReference>
<feature type="transmembrane region" description="Helical" evidence="7">
    <location>
        <begin position="275"/>
        <end position="292"/>
    </location>
</feature>
<dbReference type="PANTHER" id="PTHR32468:SF0">
    <property type="entry name" value="K(+)_H(+) ANTIPORTER 1"/>
    <property type="match status" value="1"/>
</dbReference>
<protein>
    <submittedName>
        <fullName evidence="9">Cation:proton antiporter</fullName>
    </submittedName>
</protein>
<feature type="transmembrane region" description="Helical" evidence="7">
    <location>
        <begin position="363"/>
        <end position="386"/>
    </location>
</feature>
<keyword evidence="3 7" id="KW-0812">Transmembrane</keyword>
<evidence type="ECO:0000256" key="2">
    <source>
        <dbReference type="ARBA" id="ARBA00022448"/>
    </source>
</evidence>
<sequence length="435" mass="44492">MATAAGPVPSIGHDQMLLFLLQIGVLLAAAVVLGMLAVRLGLPPLVGELSAGVLLGPSLFGEFMPGLAGWLLPKDPAQMHLLSAVAQLGVLLLVAITGAHIDLDLIRRKGRTIGYVSLGSVLLPLALGIGLGFLLPGSLIASGADRGSFALFIGVAIAISALPVIAKTLLDMRLLHRDVGQLIVGSAAISDIVGWLLLSVVSAMVATGARVGVITQTVGCLAGVLAVAAFVVRPTARGVLRATERSGQPGVSVAAIVVMIMLSAAGTQALDMEPILGAFLCGIVISSLGSTSRKKLDTLRSFVMSTLAPLFFATAGLQVDLATLARPTVLAAGALTLLVAIVAKFAGGYLGARLGRLGHDESLAIGAGLNARGVVEIVIATVGLQLGILTTAAYTIIVLLAVVTSMMAPPFLRRATRRIPKTTAETEREREFAGT</sequence>
<feature type="transmembrane region" description="Helical" evidence="7">
    <location>
        <begin position="78"/>
        <end position="101"/>
    </location>
</feature>
<reference evidence="9" key="1">
    <citation type="submission" date="2024-07" db="EMBL/GenBank/DDBJ databases">
        <authorList>
            <person name="Yu S.T."/>
        </authorList>
    </citation>
    <scope>NUCLEOTIDE SEQUENCE</scope>
    <source>
        <strain evidence="9">R21</strain>
    </source>
</reference>
<evidence type="ECO:0000256" key="3">
    <source>
        <dbReference type="ARBA" id="ARBA00022692"/>
    </source>
</evidence>
<organism evidence="9">
    <name type="scientific">Streptomyces sp. R21</name>
    <dbReference type="NCBI Taxonomy" id="3238627"/>
    <lineage>
        <taxon>Bacteria</taxon>
        <taxon>Bacillati</taxon>
        <taxon>Actinomycetota</taxon>
        <taxon>Actinomycetes</taxon>
        <taxon>Kitasatosporales</taxon>
        <taxon>Streptomycetaceae</taxon>
        <taxon>Streptomyces</taxon>
    </lineage>
</organism>
<keyword evidence="2" id="KW-0813">Transport</keyword>
<dbReference type="InterPro" id="IPR038770">
    <property type="entry name" value="Na+/solute_symporter_sf"/>
</dbReference>
<feature type="transmembrane region" description="Helical" evidence="7">
    <location>
        <begin position="16"/>
        <end position="37"/>
    </location>
</feature>
<evidence type="ECO:0000256" key="6">
    <source>
        <dbReference type="ARBA" id="ARBA00023136"/>
    </source>
</evidence>
<feature type="transmembrane region" description="Helical" evidence="7">
    <location>
        <begin position="147"/>
        <end position="170"/>
    </location>
</feature>
<keyword evidence="6 7" id="KW-0472">Membrane</keyword>
<feature type="transmembrane region" description="Helical" evidence="7">
    <location>
        <begin position="251"/>
        <end position="269"/>
    </location>
</feature>
<evidence type="ECO:0000313" key="9">
    <source>
        <dbReference type="EMBL" id="XDQ24074.1"/>
    </source>
</evidence>
<feature type="transmembrane region" description="Helical" evidence="7">
    <location>
        <begin position="182"/>
        <end position="205"/>
    </location>
</feature>
<evidence type="ECO:0000259" key="8">
    <source>
        <dbReference type="Pfam" id="PF00999"/>
    </source>
</evidence>
<dbReference type="GO" id="GO:0015297">
    <property type="term" value="F:antiporter activity"/>
    <property type="evidence" value="ECO:0007669"/>
    <property type="project" value="InterPro"/>
</dbReference>
<feature type="transmembrane region" description="Helical" evidence="7">
    <location>
        <begin position="299"/>
        <end position="317"/>
    </location>
</feature>
<proteinExistence type="predicted"/>
<gene>
    <name evidence="9" type="ORF">AB5J56_04870</name>
</gene>
<feature type="transmembrane region" description="Helical" evidence="7">
    <location>
        <begin position="113"/>
        <end position="135"/>
    </location>
</feature>
<keyword evidence="5" id="KW-0406">Ion transport</keyword>
<evidence type="ECO:0000256" key="7">
    <source>
        <dbReference type="SAM" id="Phobius"/>
    </source>
</evidence>
<name>A0AB39P170_9ACTN</name>
<evidence type="ECO:0000256" key="1">
    <source>
        <dbReference type="ARBA" id="ARBA00004141"/>
    </source>
</evidence>
<comment type="subcellular location">
    <subcellularLocation>
        <location evidence="1">Membrane</location>
        <topology evidence="1">Multi-pass membrane protein</topology>
    </subcellularLocation>
</comment>
<dbReference type="RefSeq" id="WP_369230393.1">
    <property type="nucleotide sequence ID" value="NZ_CP163435.1"/>
</dbReference>
<accession>A0AB39P170</accession>
<dbReference type="Pfam" id="PF00999">
    <property type="entry name" value="Na_H_Exchanger"/>
    <property type="match status" value="1"/>
</dbReference>
<evidence type="ECO:0000256" key="5">
    <source>
        <dbReference type="ARBA" id="ARBA00023065"/>
    </source>
</evidence>